<proteinExistence type="predicted"/>
<keyword evidence="3" id="KW-1185">Reference proteome</keyword>
<feature type="region of interest" description="Disordered" evidence="1">
    <location>
        <begin position="34"/>
        <end position="86"/>
    </location>
</feature>
<gene>
    <name evidence="2" type="ORF">B0H17DRAFT_1339989</name>
</gene>
<dbReference type="Proteomes" id="UP001221757">
    <property type="component" value="Unassembled WGS sequence"/>
</dbReference>
<feature type="region of interest" description="Disordered" evidence="1">
    <location>
        <begin position="117"/>
        <end position="155"/>
    </location>
</feature>
<feature type="non-terminal residue" evidence="2">
    <location>
        <position position="295"/>
    </location>
</feature>
<dbReference type="EMBL" id="JARKIE010000534">
    <property type="protein sequence ID" value="KAJ7629614.1"/>
    <property type="molecule type" value="Genomic_DNA"/>
</dbReference>
<name>A0AAD7BT29_MYCRO</name>
<protein>
    <submittedName>
        <fullName evidence="2">Uncharacterized protein</fullName>
    </submittedName>
</protein>
<dbReference type="AlphaFoldDB" id="A0AAD7BT29"/>
<feature type="compositionally biased region" description="Basic residues" evidence="1">
    <location>
        <begin position="40"/>
        <end position="49"/>
    </location>
</feature>
<feature type="region of interest" description="Disordered" evidence="1">
    <location>
        <begin position="196"/>
        <end position="230"/>
    </location>
</feature>
<evidence type="ECO:0000313" key="2">
    <source>
        <dbReference type="EMBL" id="KAJ7629614.1"/>
    </source>
</evidence>
<evidence type="ECO:0000256" key="1">
    <source>
        <dbReference type="SAM" id="MobiDB-lite"/>
    </source>
</evidence>
<comment type="caution">
    <text evidence="2">The sequence shown here is derived from an EMBL/GenBank/DDBJ whole genome shotgun (WGS) entry which is preliminary data.</text>
</comment>
<feature type="region of interest" description="Disordered" evidence="1">
    <location>
        <begin position="276"/>
        <end position="295"/>
    </location>
</feature>
<evidence type="ECO:0000313" key="3">
    <source>
        <dbReference type="Proteomes" id="UP001221757"/>
    </source>
</evidence>
<accession>A0AAD7BT29</accession>
<reference evidence="2" key="1">
    <citation type="submission" date="2023-03" db="EMBL/GenBank/DDBJ databases">
        <title>Massive genome expansion in bonnet fungi (Mycena s.s.) driven by repeated elements and novel gene families across ecological guilds.</title>
        <authorList>
            <consortium name="Lawrence Berkeley National Laboratory"/>
            <person name="Harder C.B."/>
            <person name="Miyauchi S."/>
            <person name="Viragh M."/>
            <person name="Kuo A."/>
            <person name="Thoen E."/>
            <person name="Andreopoulos B."/>
            <person name="Lu D."/>
            <person name="Skrede I."/>
            <person name="Drula E."/>
            <person name="Henrissat B."/>
            <person name="Morin E."/>
            <person name="Kohler A."/>
            <person name="Barry K."/>
            <person name="LaButti K."/>
            <person name="Morin E."/>
            <person name="Salamov A."/>
            <person name="Lipzen A."/>
            <person name="Mereny Z."/>
            <person name="Hegedus B."/>
            <person name="Baldrian P."/>
            <person name="Stursova M."/>
            <person name="Weitz H."/>
            <person name="Taylor A."/>
            <person name="Grigoriev I.V."/>
            <person name="Nagy L.G."/>
            <person name="Martin F."/>
            <person name="Kauserud H."/>
        </authorList>
    </citation>
    <scope>NUCLEOTIDE SEQUENCE</scope>
    <source>
        <strain evidence="2">CBHHK067</strain>
    </source>
</reference>
<sequence>MAPMQAPLECVGRSARFSSASECSRYTYVLPMPALQRSTSRTRGKRPRTGRAGQSLHCSSDNDGRSPLTSRALRRQAPRCGARTPRADARRCPSWRSLSSARLVQCRSMHLVQGVPGRPSSQCCGRRKRRRSGDAWASIPDTRTDPHGGTTCPRRRPALANQYVDSVIDPRARLFPCPAAHSPVMMNCWRPRPPSMRSVDSHHDQSVPRCTPRSAPKLGPPRPAAAREYTTSSRSLPRAIIWCALRPVSANRRATVMYADARSWREPRQARVHILPRRSYTQTARSRRGPPPAAR</sequence>
<organism evidence="2 3">
    <name type="scientific">Mycena rosella</name>
    <name type="common">Pink bonnet</name>
    <name type="synonym">Agaricus rosellus</name>
    <dbReference type="NCBI Taxonomy" id="1033263"/>
    <lineage>
        <taxon>Eukaryota</taxon>
        <taxon>Fungi</taxon>
        <taxon>Dikarya</taxon>
        <taxon>Basidiomycota</taxon>
        <taxon>Agaricomycotina</taxon>
        <taxon>Agaricomycetes</taxon>
        <taxon>Agaricomycetidae</taxon>
        <taxon>Agaricales</taxon>
        <taxon>Marasmiineae</taxon>
        <taxon>Mycenaceae</taxon>
        <taxon>Mycena</taxon>
    </lineage>
</organism>